<reference evidence="1 2" key="1">
    <citation type="submission" date="2024-06" db="EMBL/GenBank/DDBJ databases">
        <title>The draft genome of Grus japonensis, version 3.</title>
        <authorList>
            <person name="Nabeshima K."/>
            <person name="Suzuki S."/>
            <person name="Onuma M."/>
        </authorList>
    </citation>
    <scope>NUCLEOTIDE SEQUENCE [LARGE SCALE GENOMIC DNA]</scope>
    <source>
        <strain evidence="1 2">451A</strain>
    </source>
</reference>
<proteinExistence type="predicted"/>
<organism evidence="1 2">
    <name type="scientific">Grus japonensis</name>
    <name type="common">Japanese crane</name>
    <name type="synonym">Red-crowned crane</name>
    <dbReference type="NCBI Taxonomy" id="30415"/>
    <lineage>
        <taxon>Eukaryota</taxon>
        <taxon>Metazoa</taxon>
        <taxon>Chordata</taxon>
        <taxon>Craniata</taxon>
        <taxon>Vertebrata</taxon>
        <taxon>Euteleostomi</taxon>
        <taxon>Archelosauria</taxon>
        <taxon>Archosauria</taxon>
        <taxon>Dinosauria</taxon>
        <taxon>Saurischia</taxon>
        <taxon>Theropoda</taxon>
        <taxon>Coelurosauria</taxon>
        <taxon>Aves</taxon>
        <taxon>Neognathae</taxon>
        <taxon>Neoaves</taxon>
        <taxon>Gruiformes</taxon>
        <taxon>Gruidae</taxon>
        <taxon>Grus</taxon>
    </lineage>
</organism>
<comment type="caution">
    <text evidence="1">The sequence shown here is derived from an EMBL/GenBank/DDBJ whole genome shotgun (WGS) entry which is preliminary data.</text>
</comment>
<dbReference type="PANTHER" id="PTHR33332">
    <property type="entry name" value="REVERSE TRANSCRIPTASE DOMAIN-CONTAINING PROTEIN"/>
    <property type="match status" value="1"/>
</dbReference>
<dbReference type="AlphaFoldDB" id="A0ABC9W1I0"/>
<evidence type="ECO:0000313" key="1">
    <source>
        <dbReference type="EMBL" id="GAB0179191.1"/>
    </source>
</evidence>
<sequence>MTDPRLQDFFPEQMMINLITIRVNVISVLLFSFSTEAKRALSEEFLKGKCGVLHLGKNDPRHQYRLGVDLLGSSSTEKDLGVLVDKQLSMSQQCALVAKKANGILGCIQKSVASRSREVILLFCSAPVRPHLECCVQFWAPQFKKDRELLERVQQRATRMMRGLEHLSYKERLRELGLFSLERRRLRGDLINTYKCLKGQCQEDGTGLFSLVLRTRGNGHNLEHRKFHLNMRKNFFTVRVTEHWNRLPREVVESPSLEIFKTHLDAILCNLL</sequence>
<dbReference type="PRINTS" id="PR01345">
    <property type="entry name" value="CERVTRCPTASE"/>
</dbReference>
<dbReference type="Proteomes" id="UP001623348">
    <property type="component" value="Unassembled WGS sequence"/>
</dbReference>
<name>A0ABC9W1I0_GRUJA</name>
<evidence type="ECO:0000313" key="2">
    <source>
        <dbReference type="Proteomes" id="UP001623348"/>
    </source>
</evidence>
<dbReference type="EMBL" id="BAAFJT010000001">
    <property type="protein sequence ID" value="GAB0179191.1"/>
    <property type="molecule type" value="Genomic_DNA"/>
</dbReference>
<gene>
    <name evidence="1" type="ORF">GRJ2_000384400</name>
</gene>
<protein>
    <submittedName>
        <fullName evidence="1">Uncharacterized protein</fullName>
    </submittedName>
</protein>
<keyword evidence="2" id="KW-1185">Reference proteome</keyword>
<accession>A0ABC9W1I0</accession>